<dbReference type="eggNOG" id="ENOG502QTPW">
    <property type="taxonomic scope" value="Eukaryota"/>
</dbReference>
<comment type="subunit">
    <text evidence="14">Associates with membrane-bound immunoglobulin on the surface of B-lymphocytes and with IgG Fc receptor on the membranes of T-lymphocytes. Interacts with LRP2; the interaction is required for renal uptake of GC in complex with 25-hydroxyvitamin D3.</text>
</comment>
<dbReference type="GO" id="GO:0072562">
    <property type="term" value="C:blood microparticle"/>
    <property type="evidence" value="ECO:0007669"/>
    <property type="project" value="TreeGrafter"/>
</dbReference>
<gene>
    <name evidence="16" type="primary">GC</name>
</gene>
<keyword evidence="7" id="KW-0677">Repeat</keyword>
<dbReference type="InParanoid" id="H2ZZM2"/>
<evidence type="ECO:0000256" key="12">
    <source>
        <dbReference type="ARBA" id="ARBA00029834"/>
    </source>
</evidence>
<comment type="function">
    <text evidence="1">Involved in vitamin D transport and storage, scavenging of extracellular G-actin, enhancement of the chemotactic activity of C5 alpha for neutrophils in inflammation and macrophage activation.</text>
</comment>
<keyword evidence="11" id="KW-0009">Actin-binding</keyword>
<dbReference type="GO" id="GO:0090482">
    <property type="term" value="F:vitamin transmembrane transporter activity"/>
    <property type="evidence" value="ECO:0007669"/>
    <property type="project" value="InterPro"/>
</dbReference>
<dbReference type="InterPro" id="IPR014760">
    <property type="entry name" value="Serum_albumin_N"/>
</dbReference>
<dbReference type="PANTHER" id="PTHR11385">
    <property type="entry name" value="SERUM ALBUMIN-RELATED"/>
    <property type="match status" value="1"/>
</dbReference>
<evidence type="ECO:0000256" key="10">
    <source>
        <dbReference type="ARBA" id="ARBA00023180"/>
    </source>
</evidence>
<reference evidence="16" key="3">
    <citation type="submission" date="2025-09" db="UniProtKB">
        <authorList>
            <consortium name="Ensembl"/>
        </authorList>
    </citation>
    <scope>IDENTIFICATION</scope>
</reference>
<dbReference type="PRINTS" id="PR00802">
    <property type="entry name" value="SERUMALBUMIN"/>
</dbReference>
<evidence type="ECO:0000313" key="17">
    <source>
        <dbReference type="Proteomes" id="UP000008672"/>
    </source>
</evidence>
<name>H2ZZM2_LATCH</name>
<dbReference type="EMBL" id="AFYH01221972">
    <property type="status" value="NOT_ANNOTATED_CDS"/>
    <property type="molecule type" value="Genomic_DNA"/>
</dbReference>
<keyword evidence="17" id="KW-1185">Reference proteome</keyword>
<dbReference type="PANTHER" id="PTHR11385:SF11">
    <property type="entry name" value="VITAMIN D-BINDING PROTEIN"/>
    <property type="match status" value="1"/>
</dbReference>
<dbReference type="GO" id="GO:0005737">
    <property type="term" value="C:cytoplasm"/>
    <property type="evidence" value="ECO:0007669"/>
    <property type="project" value="TreeGrafter"/>
</dbReference>
<dbReference type="AlphaFoldDB" id="H2ZZM2"/>
<dbReference type="HOGENOM" id="CLU_045992_0_0_1"/>
<dbReference type="FunCoup" id="H2ZZM2">
    <property type="interactions" value="85"/>
</dbReference>
<dbReference type="EMBL" id="AFYH01221969">
    <property type="status" value="NOT_ANNOTATED_CDS"/>
    <property type="molecule type" value="Genomic_DNA"/>
</dbReference>
<dbReference type="Pfam" id="PF09164">
    <property type="entry name" value="VitD-bind_III"/>
    <property type="match status" value="1"/>
</dbReference>
<keyword evidence="9" id="KW-1015">Disulfide bond</keyword>
<comment type="subcellular location">
    <subcellularLocation>
        <location evidence="2">Secreted</location>
    </subcellularLocation>
</comment>
<evidence type="ECO:0000256" key="11">
    <source>
        <dbReference type="ARBA" id="ARBA00023203"/>
    </source>
</evidence>
<reference evidence="17" key="1">
    <citation type="submission" date="2011-08" db="EMBL/GenBank/DDBJ databases">
        <title>The draft genome of Latimeria chalumnae.</title>
        <authorList>
            <person name="Di Palma F."/>
            <person name="Alfoldi J."/>
            <person name="Johnson J."/>
            <person name="Berlin A."/>
            <person name="Gnerre S."/>
            <person name="Jaffe D."/>
            <person name="MacCallum I."/>
            <person name="Young S."/>
            <person name="Walker B.J."/>
            <person name="Lander E."/>
            <person name="Lindblad-Toh K."/>
        </authorList>
    </citation>
    <scope>NUCLEOTIDE SEQUENCE [LARGE SCALE GENOMIC DNA]</scope>
    <source>
        <strain evidence="17">Wild caught</strain>
    </source>
</reference>
<dbReference type="Proteomes" id="UP000008672">
    <property type="component" value="Unassembled WGS sequence"/>
</dbReference>
<dbReference type="GO" id="GO:0003779">
    <property type="term" value="F:actin binding"/>
    <property type="evidence" value="ECO:0007669"/>
    <property type="project" value="UniProtKB-KW"/>
</dbReference>
<dbReference type="InterPro" id="IPR000264">
    <property type="entry name" value="ALB/AFP/VDB"/>
</dbReference>
<keyword evidence="5" id="KW-0964">Secreted</keyword>
<dbReference type="EMBL" id="AFYH01221968">
    <property type="status" value="NOT_ANNOTATED_CDS"/>
    <property type="molecule type" value="Genomic_DNA"/>
</dbReference>
<evidence type="ECO:0000256" key="6">
    <source>
        <dbReference type="ARBA" id="ARBA00022729"/>
    </source>
</evidence>
<dbReference type="EMBL" id="AFYH01221970">
    <property type="status" value="NOT_ANNOTATED_CDS"/>
    <property type="molecule type" value="Genomic_DNA"/>
</dbReference>
<dbReference type="GeneTree" id="ENSGT00390000000113"/>
<keyword evidence="4" id="KW-0813">Transport</keyword>
<dbReference type="STRING" id="7897.ENSLACP00000002843"/>
<dbReference type="Bgee" id="ENSLACG00000002541">
    <property type="expression patterns" value="Expressed in chordate pharynx and 1 other cell type or tissue"/>
</dbReference>
<evidence type="ECO:0000256" key="9">
    <source>
        <dbReference type="ARBA" id="ARBA00023157"/>
    </source>
</evidence>
<dbReference type="Gene3D" id="1.10.246.10">
    <property type="match status" value="4"/>
</dbReference>
<evidence type="ECO:0000313" key="16">
    <source>
        <dbReference type="Ensembl" id="ENSLACP00000002843.1"/>
    </source>
</evidence>
<evidence type="ECO:0000256" key="7">
    <source>
        <dbReference type="ARBA" id="ARBA00022737"/>
    </source>
</evidence>
<evidence type="ECO:0000256" key="13">
    <source>
        <dbReference type="ARBA" id="ARBA00032443"/>
    </source>
</evidence>
<evidence type="ECO:0000256" key="2">
    <source>
        <dbReference type="ARBA" id="ARBA00004613"/>
    </source>
</evidence>
<proteinExistence type="predicted"/>
<dbReference type="Pfam" id="PF00273">
    <property type="entry name" value="Serum_albumin"/>
    <property type="match status" value="2"/>
</dbReference>
<dbReference type="OMA" id="STCCISP"/>
<feature type="domain" description="Albumin" evidence="15">
    <location>
        <begin position="1"/>
        <end position="124"/>
    </location>
</feature>
<keyword evidence="8" id="KW-0848">Vitamin D</keyword>
<dbReference type="GO" id="GO:0005499">
    <property type="term" value="F:vitamin D binding"/>
    <property type="evidence" value="ECO:0007669"/>
    <property type="project" value="UniProtKB-KW"/>
</dbReference>
<evidence type="ECO:0000256" key="4">
    <source>
        <dbReference type="ARBA" id="ARBA00022448"/>
    </source>
</evidence>
<dbReference type="SUPFAM" id="SSF48552">
    <property type="entry name" value="Serum albumin-like"/>
    <property type="match status" value="3"/>
</dbReference>
<dbReference type="EMBL" id="AFYH01221971">
    <property type="status" value="NOT_ANNOTATED_CDS"/>
    <property type="molecule type" value="Genomic_DNA"/>
</dbReference>
<accession>H2ZZM2</accession>
<evidence type="ECO:0000259" key="15">
    <source>
        <dbReference type="PROSITE" id="PS51438"/>
    </source>
</evidence>
<protein>
    <recommendedName>
        <fullName evidence="3">Vitamin D-binding protein</fullName>
    </recommendedName>
    <alternativeName>
        <fullName evidence="12">Gc-globulin</fullName>
    </alternativeName>
    <alternativeName>
        <fullName evidence="13">Group-specific component</fullName>
    </alternativeName>
</protein>
<evidence type="ECO:0000256" key="1">
    <source>
        <dbReference type="ARBA" id="ARBA00002354"/>
    </source>
</evidence>
<dbReference type="PROSITE" id="PS51438">
    <property type="entry name" value="ALBUMIN_2"/>
    <property type="match status" value="2"/>
</dbReference>
<evidence type="ECO:0000256" key="8">
    <source>
        <dbReference type="ARBA" id="ARBA00022897"/>
    </source>
</evidence>
<dbReference type="InterPro" id="IPR020857">
    <property type="entry name" value="Serum_albumin_CS"/>
</dbReference>
<feature type="domain" description="Albumin" evidence="15">
    <location>
        <begin position="125"/>
        <end position="312"/>
    </location>
</feature>
<dbReference type="InterPro" id="IPR000213">
    <property type="entry name" value="VitD-bd"/>
</dbReference>
<dbReference type="PROSITE" id="PS00212">
    <property type="entry name" value="ALBUMIN_1"/>
    <property type="match status" value="2"/>
</dbReference>
<evidence type="ECO:0000256" key="5">
    <source>
        <dbReference type="ARBA" id="ARBA00022525"/>
    </source>
</evidence>
<dbReference type="EMBL" id="AFYH01221973">
    <property type="status" value="NOT_ANNOTATED_CDS"/>
    <property type="molecule type" value="Genomic_DNA"/>
</dbReference>
<keyword evidence="10" id="KW-0325">Glycoprotein</keyword>
<keyword evidence="6" id="KW-0732">Signal</keyword>
<organism evidence="16 17">
    <name type="scientific">Latimeria chalumnae</name>
    <name type="common">Coelacanth</name>
    <dbReference type="NCBI Taxonomy" id="7897"/>
    <lineage>
        <taxon>Eukaryota</taxon>
        <taxon>Metazoa</taxon>
        <taxon>Chordata</taxon>
        <taxon>Craniata</taxon>
        <taxon>Vertebrata</taxon>
        <taxon>Euteleostomi</taxon>
        <taxon>Coelacanthiformes</taxon>
        <taxon>Coelacanthidae</taxon>
        <taxon>Latimeria</taxon>
    </lineage>
</organism>
<reference evidence="16" key="2">
    <citation type="submission" date="2025-08" db="UniProtKB">
        <authorList>
            <consortium name="Ensembl"/>
        </authorList>
    </citation>
    <scope>IDENTIFICATION</scope>
</reference>
<evidence type="ECO:0000256" key="14">
    <source>
        <dbReference type="ARBA" id="ARBA00046813"/>
    </source>
</evidence>
<evidence type="ECO:0000256" key="3">
    <source>
        <dbReference type="ARBA" id="ARBA00020134"/>
    </source>
</evidence>
<sequence>FSLQANALSVKSCSSSSPFPKHPGTEDCCTKEGLQRKLCLAALHHSLDEFPAYVEPSNEELCQSFKEDPQLFSDMYLYEFSRTYLSAPLGLLVNATNGYLKMIASCCNAKNTNICFLGERLQLKNILLFTRFVHHVCLRYTYYGLETFKARSMIYYCQKMPVANFDEILPAVDHFIQALSKCCSKLDGDCLLKELTAYKEKVCTGTTLPAKQERLAECCKKQTEEALSCMHLMEQADPPELPELQEPSNDQLCTGDQLVISKFVFELSRRNTKLPPVVLTKIYDGFLKMINGCCSAVDSNACFNTKRPQLKREMEQYISKVNEVCLEYKKYDFTDYKKRVAEQFKEKLPTATPEELETRIEERTHFASTCCSQQAPTIYCGKMYSAFFCNVL</sequence>
<dbReference type="InterPro" id="IPR015247">
    <property type="entry name" value="VitD-bind_III"/>
</dbReference>
<dbReference type="SMART" id="SM00103">
    <property type="entry name" value="ALBUMIN"/>
    <property type="match status" value="2"/>
</dbReference>
<dbReference type="Ensembl" id="ENSLACT00000002865.1">
    <property type="protein sequence ID" value="ENSLACP00000002843.1"/>
    <property type="gene ID" value="ENSLACG00000002541.1"/>
</dbReference>
<dbReference type="PRINTS" id="PR00804">
    <property type="entry name" value="VITAMNDBNDNG"/>
</dbReference>
<dbReference type="InterPro" id="IPR020858">
    <property type="entry name" value="Serum_albumin-like"/>
</dbReference>